<sequence length="345" mass="39903">MYVSACGKQLCDQSKISHEYQPLYNTSVNFGVCPHCECDLDCVARRDCCPDLFFSLHLSCIETMVLHQNIIYKQDTPLVLMVGKCNGETQVTSDRTRQCESKLTPGEYLQNGPVTSRKTGMTYRNKLCSKCFNESIKDLIPWRLEIACLNFADFNFVSSYSDIISLATEQKCNIFYVVSDTVRQPRNCSTGKGAQSVVNKCNTTGTWQNYDSNLEYACHHYDNRYKIFRNIFCFMCNPPEPTTLISECNVTGYWDSYRVDLLDACLQTSQSGITTPFTNYYCYLCNRNNTIASSQYVDAKIRINESTYMYMRRHFDFMFHIEALDIEFVKDKTINDMKVQDEFKK</sequence>
<evidence type="ECO:0000313" key="2">
    <source>
        <dbReference type="Proteomes" id="UP000507470"/>
    </source>
</evidence>
<organism evidence="1 2">
    <name type="scientific">Mytilus coruscus</name>
    <name type="common">Sea mussel</name>
    <dbReference type="NCBI Taxonomy" id="42192"/>
    <lineage>
        <taxon>Eukaryota</taxon>
        <taxon>Metazoa</taxon>
        <taxon>Spiralia</taxon>
        <taxon>Lophotrochozoa</taxon>
        <taxon>Mollusca</taxon>
        <taxon>Bivalvia</taxon>
        <taxon>Autobranchia</taxon>
        <taxon>Pteriomorphia</taxon>
        <taxon>Mytilida</taxon>
        <taxon>Mytiloidea</taxon>
        <taxon>Mytilidae</taxon>
        <taxon>Mytilinae</taxon>
        <taxon>Mytilus</taxon>
    </lineage>
</organism>
<accession>A0A6J8DBW0</accession>
<proteinExistence type="predicted"/>
<evidence type="ECO:0008006" key="3">
    <source>
        <dbReference type="Google" id="ProtNLM"/>
    </source>
</evidence>
<gene>
    <name evidence="1" type="ORF">MCOR_38586</name>
</gene>
<reference evidence="1 2" key="1">
    <citation type="submission" date="2020-06" db="EMBL/GenBank/DDBJ databases">
        <authorList>
            <person name="Li R."/>
            <person name="Bekaert M."/>
        </authorList>
    </citation>
    <scope>NUCLEOTIDE SEQUENCE [LARGE SCALE GENOMIC DNA]</scope>
    <source>
        <strain evidence="2">wild</strain>
    </source>
</reference>
<name>A0A6J8DBW0_MYTCO</name>
<keyword evidence="2" id="KW-1185">Reference proteome</keyword>
<dbReference type="OrthoDB" id="6089335at2759"/>
<dbReference type="Proteomes" id="UP000507470">
    <property type="component" value="Unassembled WGS sequence"/>
</dbReference>
<evidence type="ECO:0000313" key="1">
    <source>
        <dbReference type="EMBL" id="CAC5404842.1"/>
    </source>
</evidence>
<protein>
    <recommendedName>
        <fullName evidence="3">SMB domain-containing protein</fullName>
    </recommendedName>
</protein>
<dbReference type="EMBL" id="CACVKT020007046">
    <property type="protein sequence ID" value="CAC5404842.1"/>
    <property type="molecule type" value="Genomic_DNA"/>
</dbReference>
<dbReference type="AlphaFoldDB" id="A0A6J8DBW0"/>